<dbReference type="EMBL" id="CP022110">
    <property type="protein sequence ID" value="ASG20253.1"/>
    <property type="molecule type" value="Genomic_DNA"/>
</dbReference>
<dbReference type="InterPro" id="IPR050259">
    <property type="entry name" value="SDR"/>
</dbReference>
<evidence type="ECO:0000256" key="2">
    <source>
        <dbReference type="RuleBase" id="RU000363"/>
    </source>
</evidence>
<name>A0A248JND8_9PROT</name>
<sequence length="259" mass="26808">MVQPGGSGVTTVFQGRFDGRTAIITGGASGLGKETARRLVAEGAKVALWDVQEDRLAAAAADVGAIHTVALDVTDATAVEAAAKASHQALGGRVDILVASAGITGATVPVHEFPLDNWRRTIDINLNGLFYCCRAVVPLMLAQGYGRIVNVASVAGKEGNPNASAYSASKAGVIGLTKSLGKELAGKGVMVNSITPATFDSPILDQLPQSQVDYMRSKIPMGRLGHVEESAAMVCFMASEECSFTTASTFDTSGGRTTY</sequence>
<keyword evidence="4" id="KW-1185">Reference proteome</keyword>
<gene>
    <name evidence="3" type="ORF">Y958_05035</name>
</gene>
<protein>
    <submittedName>
        <fullName evidence="3">3-oxoacyl-ACP reductase</fullName>
    </submittedName>
</protein>
<dbReference type="SUPFAM" id="SSF51735">
    <property type="entry name" value="NAD(P)-binding Rossmann-fold domains"/>
    <property type="match status" value="1"/>
</dbReference>
<dbReference type="PRINTS" id="PR00080">
    <property type="entry name" value="SDRFAMILY"/>
</dbReference>
<dbReference type="Pfam" id="PF00106">
    <property type="entry name" value="adh_short"/>
    <property type="match status" value="1"/>
</dbReference>
<dbReference type="Proteomes" id="UP000197153">
    <property type="component" value="Chromosome 1"/>
</dbReference>
<evidence type="ECO:0000313" key="4">
    <source>
        <dbReference type="Proteomes" id="UP000197153"/>
    </source>
</evidence>
<dbReference type="GO" id="GO:0032787">
    <property type="term" value="P:monocarboxylic acid metabolic process"/>
    <property type="evidence" value="ECO:0007669"/>
    <property type="project" value="UniProtKB-ARBA"/>
</dbReference>
<dbReference type="KEGG" id="nao:Y958_05035"/>
<dbReference type="FunFam" id="3.40.50.720:FF:000084">
    <property type="entry name" value="Short-chain dehydrogenase reductase"/>
    <property type="match status" value="1"/>
</dbReference>
<accession>A0A248JND8</accession>
<comment type="similarity">
    <text evidence="1 2">Belongs to the short-chain dehydrogenases/reductases (SDR) family.</text>
</comment>
<dbReference type="PANTHER" id="PTHR42879:SF2">
    <property type="entry name" value="3-OXOACYL-[ACYL-CARRIER-PROTEIN] REDUCTASE FABG"/>
    <property type="match status" value="1"/>
</dbReference>
<dbReference type="PANTHER" id="PTHR42879">
    <property type="entry name" value="3-OXOACYL-(ACYL-CARRIER-PROTEIN) REDUCTASE"/>
    <property type="match status" value="1"/>
</dbReference>
<dbReference type="Gene3D" id="3.40.50.720">
    <property type="entry name" value="NAD(P)-binding Rossmann-like Domain"/>
    <property type="match status" value="1"/>
</dbReference>
<dbReference type="PRINTS" id="PR00081">
    <property type="entry name" value="GDHRDH"/>
</dbReference>
<dbReference type="InterPro" id="IPR002347">
    <property type="entry name" value="SDR_fam"/>
</dbReference>
<evidence type="ECO:0000313" key="3">
    <source>
        <dbReference type="EMBL" id="ASG20253.1"/>
    </source>
</evidence>
<reference evidence="3 4" key="1">
    <citation type="submission" date="2017-06" db="EMBL/GenBank/DDBJ databases">
        <title>Complete genome sequence of Nitrospirillum amazonense strain CBAmC, an endophytic nitrogen-fixing and plant growth-promoting bacterium, isolated from sugarcane.</title>
        <authorList>
            <person name="Schwab S."/>
            <person name="dos Santos Teixeira K.R."/>
            <person name="Simoes Araujo J.L."/>
            <person name="Soares Vidal M."/>
            <person name="Borges de Freitas H.R."/>
            <person name="Rivello Crivelaro A.L."/>
            <person name="Bueno de Camargo Nunes A."/>
            <person name="dos Santos C.M."/>
            <person name="Palmeira da Silva Rosa D."/>
            <person name="da Silva Padilha D."/>
            <person name="da Silva E."/>
            <person name="Araujo Terra L."/>
            <person name="Soares Mendes V."/>
            <person name="Farinelli L."/>
            <person name="Magalhaes Cruz L."/>
            <person name="Baldani J.I."/>
        </authorList>
    </citation>
    <scope>NUCLEOTIDE SEQUENCE [LARGE SCALE GENOMIC DNA]</scope>
    <source>
        <strain evidence="3 4">CBAmC</strain>
    </source>
</reference>
<dbReference type="InterPro" id="IPR036291">
    <property type="entry name" value="NAD(P)-bd_dom_sf"/>
</dbReference>
<proteinExistence type="inferred from homology"/>
<organism evidence="3 4">
    <name type="scientific">Nitrospirillum viridazoti CBAmc</name>
    <dbReference type="NCBI Taxonomy" id="1441467"/>
    <lineage>
        <taxon>Bacteria</taxon>
        <taxon>Pseudomonadati</taxon>
        <taxon>Pseudomonadota</taxon>
        <taxon>Alphaproteobacteria</taxon>
        <taxon>Rhodospirillales</taxon>
        <taxon>Azospirillaceae</taxon>
        <taxon>Nitrospirillum</taxon>
        <taxon>Nitrospirillum viridazoti</taxon>
    </lineage>
</organism>
<dbReference type="PROSITE" id="PS00061">
    <property type="entry name" value="ADH_SHORT"/>
    <property type="match status" value="1"/>
</dbReference>
<evidence type="ECO:0000256" key="1">
    <source>
        <dbReference type="ARBA" id="ARBA00006484"/>
    </source>
</evidence>
<dbReference type="AlphaFoldDB" id="A0A248JND8"/>
<dbReference type="InterPro" id="IPR020904">
    <property type="entry name" value="Sc_DH/Rdtase_CS"/>
</dbReference>